<dbReference type="AlphaFoldDB" id="A0A6M0LHH0"/>
<sequence length="67" mass="7931">MMDYREYPLSELLQNRKIYAVFDEEFQKGTWLDATALIGSECTINQLYRDGTVPRETLDKIVERLSR</sequence>
<reference evidence="1 2" key="1">
    <citation type="submission" date="2019-09" db="EMBL/GenBank/DDBJ databases">
        <authorList>
            <person name="Pidcock S.E."/>
            <person name="Huws S.A."/>
        </authorList>
    </citation>
    <scope>NUCLEOTIDE SEQUENCE [LARGE SCALE GENOMIC DNA]</scope>
    <source>
        <strain evidence="1 2">MZ8</strain>
    </source>
</reference>
<dbReference type="RefSeq" id="WP_143001132.1">
    <property type="nucleotide sequence ID" value="NZ_VTVE01000001.1"/>
</dbReference>
<name>A0A6M0LHH0_PSEXY</name>
<dbReference type="Proteomes" id="UP000473091">
    <property type="component" value="Unassembled WGS sequence"/>
</dbReference>
<organism evidence="1 2">
    <name type="scientific">Pseudobutyrivibrio xylanivorans</name>
    <dbReference type="NCBI Taxonomy" id="185007"/>
    <lineage>
        <taxon>Bacteria</taxon>
        <taxon>Bacillati</taxon>
        <taxon>Bacillota</taxon>
        <taxon>Clostridia</taxon>
        <taxon>Lachnospirales</taxon>
        <taxon>Lachnospiraceae</taxon>
        <taxon>Pseudobutyrivibrio</taxon>
    </lineage>
</organism>
<protein>
    <submittedName>
        <fullName evidence="1">Uncharacterized protein</fullName>
    </submittedName>
</protein>
<proteinExistence type="predicted"/>
<accession>A0A6M0LHH0</accession>
<reference evidence="1 2" key="2">
    <citation type="submission" date="2020-03" db="EMBL/GenBank/DDBJ databases">
        <title>Investigating the evolutionary divergence of the Butyrivibrio group.</title>
        <authorList>
            <person name="Skvortsov T."/>
            <person name="Santos F.G."/>
            <person name="Ting K.S."/>
            <person name="Creevey C.J."/>
        </authorList>
    </citation>
    <scope>NUCLEOTIDE SEQUENCE [LARGE SCALE GENOMIC DNA]</scope>
    <source>
        <strain evidence="1 2">MZ8</strain>
    </source>
</reference>
<dbReference type="EMBL" id="VTVE01000001">
    <property type="protein sequence ID" value="NEX00311.1"/>
    <property type="molecule type" value="Genomic_DNA"/>
</dbReference>
<comment type="caution">
    <text evidence="1">The sequence shown here is derived from an EMBL/GenBank/DDBJ whole genome shotgun (WGS) entry which is preliminary data.</text>
</comment>
<evidence type="ECO:0000313" key="1">
    <source>
        <dbReference type="EMBL" id="NEX00311.1"/>
    </source>
</evidence>
<gene>
    <name evidence="1" type="ORF">F0Q01_00245</name>
</gene>
<evidence type="ECO:0000313" key="2">
    <source>
        <dbReference type="Proteomes" id="UP000473091"/>
    </source>
</evidence>